<evidence type="ECO:0000313" key="2">
    <source>
        <dbReference type="Proteomes" id="UP000805649"/>
    </source>
</evidence>
<protein>
    <submittedName>
        <fullName evidence="1">Uncharacterized protein</fullName>
    </submittedName>
</protein>
<name>A0ACC3Z461_COLTU</name>
<dbReference type="Proteomes" id="UP000805649">
    <property type="component" value="Unassembled WGS sequence"/>
</dbReference>
<evidence type="ECO:0000313" key="1">
    <source>
        <dbReference type="EMBL" id="KAL0938832.1"/>
    </source>
</evidence>
<accession>A0ACC3Z461</accession>
<sequence>MSLRSILGGGRVKKPKPKSSASSPRKTGGTSSPRAGTSTKKKKTEPADVGADDAEDDYFHDRLDDVGLVTALATDMSLRDVVQAIKYTRSHMFGPVPTEAAGMNSTRIAEVLNYRKAMPGLVTISHLHAFLISPTAVEREVAELQRGGVVRKIYVQRRGGLGEALIQSSELEELITTSTALDEETKTAFLKFLRDNPLTQTMPRVACNHKQADALVRAGFLTAKMHPQDVGNPLTKLYLRPEERASLTSIEAVSRAASGTFDAVGGQGAIHAAGGGGGASRLSRADTSSSGADFTIAVPGNGSFLKLTAGAVEHLTKLLSKSQFREIPVSMLKERWEGGVAHDEARLAKRARGEFSGVLPGRTKRWKEFYGLEFNWVLEEAMGAGLVEVFETRSVGRGVRLL</sequence>
<dbReference type="EMBL" id="VUJX02000003">
    <property type="protein sequence ID" value="KAL0938832.1"/>
    <property type="molecule type" value="Genomic_DNA"/>
</dbReference>
<proteinExistence type="predicted"/>
<comment type="caution">
    <text evidence="1">The sequence shown here is derived from an EMBL/GenBank/DDBJ whole genome shotgun (WGS) entry which is preliminary data.</text>
</comment>
<organism evidence="1 2">
    <name type="scientific">Colletotrichum truncatum</name>
    <name type="common">Anthracnose fungus</name>
    <name type="synonym">Colletotrichum capsici</name>
    <dbReference type="NCBI Taxonomy" id="5467"/>
    <lineage>
        <taxon>Eukaryota</taxon>
        <taxon>Fungi</taxon>
        <taxon>Dikarya</taxon>
        <taxon>Ascomycota</taxon>
        <taxon>Pezizomycotina</taxon>
        <taxon>Sordariomycetes</taxon>
        <taxon>Hypocreomycetidae</taxon>
        <taxon>Glomerellales</taxon>
        <taxon>Glomerellaceae</taxon>
        <taxon>Colletotrichum</taxon>
        <taxon>Colletotrichum truncatum species complex</taxon>
    </lineage>
</organism>
<gene>
    <name evidence="1" type="ORF">CTRU02_205442</name>
</gene>
<keyword evidence="2" id="KW-1185">Reference proteome</keyword>
<reference evidence="1 2" key="1">
    <citation type="journal article" date="2020" name="Phytopathology">
        <title>Genome Sequence Resources of Colletotrichum truncatum, C. plurivorum, C. musicola, and C. sojae: Four Species Pathogenic to Soybean (Glycine max).</title>
        <authorList>
            <person name="Rogerio F."/>
            <person name="Boufleur T.R."/>
            <person name="Ciampi-Guillardi M."/>
            <person name="Sukno S.A."/>
            <person name="Thon M.R."/>
            <person name="Massola Junior N.S."/>
            <person name="Baroncelli R."/>
        </authorList>
    </citation>
    <scope>NUCLEOTIDE SEQUENCE [LARGE SCALE GENOMIC DNA]</scope>
    <source>
        <strain evidence="1 2">CMES1059</strain>
    </source>
</reference>